<dbReference type="Pfam" id="PF00838">
    <property type="entry name" value="TCTP"/>
    <property type="match status" value="1"/>
</dbReference>
<dbReference type="PROSITE" id="PS51797">
    <property type="entry name" value="TCTP_3"/>
    <property type="match status" value="1"/>
</dbReference>
<dbReference type="InterPro" id="IPR011057">
    <property type="entry name" value="Mss4-like_sf"/>
</dbReference>
<dbReference type="Proteomes" id="UP000701853">
    <property type="component" value="Chromosome 12"/>
</dbReference>
<dbReference type="InterPro" id="IPR018105">
    <property type="entry name" value="Translational_control_tumour_p"/>
</dbReference>
<dbReference type="EMBL" id="JAHUZN010000012">
    <property type="protein sequence ID" value="KAG8474698.1"/>
    <property type="molecule type" value="Genomic_DNA"/>
</dbReference>
<dbReference type="Gene3D" id="2.170.150.10">
    <property type="entry name" value="Metal Binding Protein, Guanine Nucleotide Exchange Factor, Chain A"/>
    <property type="match status" value="1"/>
</dbReference>
<feature type="compositionally biased region" description="Basic and acidic residues" evidence="2">
    <location>
        <begin position="11"/>
        <end position="21"/>
    </location>
</feature>
<dbReference type="SUPFAM" id="SSF118359">
    <property type="entry name" value="Expressed protein At2g23090/F21P24.15"/>
    <property type="match status" value="1"/>
</dbReference>
<dbReference type="InterPro" id="IPR034737">
    <property type="entry name" value="TCTP"/>
</dbReference>
<evidence type="ECO:0000313" key="5">
    <source>
        <dbReference type="Proteomes" id="UP000701853"/>
    </source>
</evidence>
<reference evidence="4 5" key="1">
    <citation type="journal article" date="2021" name="bioRxiv">
        <title>The Gossypium anomalum genome as a resource for cotton improvement and evolutionary analysis of hybrid incompatibility.</title>
        <authorList>
            <person name="Grover C.E."/>
            <person name="Yuan D."/>
            <person name="Arick M.A."/>
            <person name="Miller E.R."/>
            <person name="Hu G."/>
            <person name="Peterson D.G."/>
            <person name="Wendel J.F."/>
            <person name="Udall J.A."/>
        </authorList>
    </citation>
    <scope>NUCLEOTIDE SEQUENCE [LARGE SCALE GENOMIC DNA]</scope>
    <source>
        <strain evidence="4">JFW-Udall</strain>
        <tissue evidence="4">Leaf</tissue>
    </source>
</reference>
<dbReference type="SUPFAM" id="SSF51316">
    <property type="entry name" value="Mss4-like"/>
    <property type="match status" value="1"/>
</dbReference>
<evidence type="ECO:0000313" key="4">
    <source>
        <dbReference type="EMBL" id="KAG8474698.1"/>
    </source>
</evidence>
<feature type="compositionally biased region" description="Basic and acidic residues" evidence="2">
    <location>
        <begin position="60"/>
        <end position="69"/>
    </location>
</feature>
<proteinExistence type="inferred from homology"/>
<dbReference type="InterPro" id="IPR039438">
    <property type="entry name" value="At2g23090-like_Znf"/>
</dbReference>
<dbReference type="InterPro" id="IPR039713">
    <property type="entry name" value="At2g23090-like"/>
</dbReference>
<organism evidence="4 5">
    <name type="scientific">Gossypium anomalum</name>
    <dbReference type="NCBI Taxonomy" id="47600"/>
    <lineage>
        <taxon>Eukaryota</taxon>
        <taxon>Viridiplantae</taxon>
        <taxon>Streptophyta</taxon>
        <taxon>Embryophyta</taxon>
        <taxon>Tracheophyta</taxon>
        <taxon>Spermatophyta</taxon>
        <taxon>Magnoliopsida</taxon>
        <taxon>eudicotyledons</taxon>
        <taxon>Gunneridae</taxon>
        <taxon>Pentapetalae</taxon>
        <taxon>rosids</taxon>
        <taxon>malvids</taxon>
        <taxon>Malvales</taxon>
        <taxon>Malvaceae</taxon>
        <taxon>Malvoideae</taxon>
        <taxon>Gossypium</taxon>
    </lineage>
</organism>
<dbReference type="Pfam" id="PF04419">
    <property type="entry name" value="SERF-like_N"/>
    <property type="match status" value="1"/>
</dbReference>
<keyword evidence="5" id="KW-1185">Reference proteome</keyword>
<evidence type="ECO:0000256" key="2">
    <source>
        <dbReference type="SAM" id="MobiDB-lite"/>
    </source>
</evidence>
<evidence type="ECO:0000259" key="3">
    <source>
        <dbReference type="PROSITE" id="PS51797"/>
    </source>
</evidence>
<dbReference type="OrthoDB" id="370932at2759"/>
<comment type="caution">
    <text evidence="4">The sequence shown here is derived from an EMBL/GenBank/DDBJ whole genome shotgun (WGS) entry which is preliminary data.</text>
</comment>
<dbReference type="PANTHER" id="PTHR33788:SF20">
    <property type="entry name" value="GENOME ASSEMBLY, CHROMOSOME: A03"/>
    <property type="match status" value="1"/>
</dbReference>
<sequence>MGGGNAQKSKTARERNLEKAKAGAKGSQLESNKKAMSIQCKVCMQAFMCTTSEVKCREHAEAKHPKSDSEEPIDPQTPTNGQIGDRFIPASMNLILKLDTKKLANFKKNIEGVTKFLLLKLKDLQIFIGESTHDDGCLVFAYYKDGAVDPTFVYFSYALNEVRC</sequence>
<dbReference type="InterPro" id="IPR026939">
    <property type="entry name" value="ZNF706/At2g23090_sf"/>
</dbReference>
<dbReference type="Gene3D" id="4.10.1050.10">
    <property type="entry name" value="At2g23090-like"/>
    <property type="match status" value="1"/>
</dbReference>
<feature type="region of interest" description="Disordered" evidence="2">
    <location>
        <begin position="60"/>
        <end position="84"/>
    </location>
</feature>
<accession>A0A8J6CP05</accession>
<dbReference type="PANTHER" id="PTHR33788">
    <property type="entry name" value="OS07G0114300 PROTEIN"/>
    <property type="match status" value="1"/>
</dbReference>
<name>A0A8J6CP05_9ROSI</name>
<dbReference type="InterPro" id="IPR007513">
    <property type="entry name" value="SERF-like_N"/>
</dbReference>
<feature type="domain" description="TCTP" evidence="3">
    <location>
        <begin position="1"/>
        <end position="164"/>
    </location>
</feature>
<dbReference type="AlphaFoldDB" id="A0A8J6CP05"/>
<feature type="region of interest" description="Disordered" evidence="2">
    <location>
        <begin position="1"/>
        <end position="28"/>
    </location>
</feature>
<evidence type="ECO:0000256" key="1">
    <source>
        <dbReference type="PROSITE-ProRule" id="PRU01133"/>
    </source>
</evidence>
<gene>
    <name evidence="4" type="ORF">CXB51_031213</name>
</gene>
<dbReference type="InterPro" id="IPR011323">
    <property type="entry name" value="Mss4/transl-control_tumour"/>
</dbReference>
<dbReference type="Pfam" id="PF12907">
    <property type="entry name" value="zf-met2"/>
    <property type="match status" value="1"/>
</dbReference>
<comment type="similarity">
    <text evidence="1">Belongs to the TCTP family.</text>
</comment>
<protein>
    <recommendedName>
        <fullName evidence="3">TCTP domain-containing protein</fullName>
    </recommendedName>
</protein>